<keyword evidence="2" id="KW-1185">Reference proteome</keyword>
<dbReference type="RefSeq" id="WP_091026774.1">
    <property type="nucleotide sequence ID" value="NZ_BKAE01000015.1"/>
</dbReference>
<dbReference type="AlphaFoldDB" id="A0A1H0KGR9"/>
<dbReference type="OrthoDB" id="6292895at2"/>
<proteinExistence type="predicted"/>
<gene>
    <name evidence="1" type="ORF">SAMN05192576_0027</name>
</gene>
<evidence type="ECO:0000313" key="2">
    <source>
        <dbReference type="Proteomes" id="UP000199004"/>
    </source>
</evidence>
<accession>A0A1H0KGR9</accession>
<sequence>MSYGVLVSKTGHLMVETTGAGGDSDTDAALDRFQLLWGGASVPGRLTLTKLHLNYIPNRAGRGMAMLNLNLRDITEVEIGGGRVSKVVGLRTPRHVVRIRCLGAPALATEVAELVADLKRHHRRV</sequence>
<reference evidence="1 2" key="1">
    <citation type="submission" date="2016-10" db="EMBL/GenBank/DDBJ databases">
        <authorList>
            <person name="de Groot N.N."/>
        </authorList>
    </citation>
    <scope>NUCLEOTIDE SEQUENCE [LARGE SCALE GENOMIC DNA]</scope>
    <source>
        <strain evidence="1 2">CGMCC 1.11147</strain>
    </source>
</reference>
<organism evidence="1 2">
    <name type="scientific">Nocardioides szechwanensis</name>
    <dbReference type="NCBI Taxonomy" id="1005944"/>
    <lineage>
        <taxon>Bacteria</taxon>
        <taxon>Bacillati</taxon>
        <taxon>Actinomycetota</taxon>
        <taxon>Actinomycetes</taxon>
        <taxon>Propionibacteriales</taxon>
        <taxon>Nocardioidaceae</taxon>
        <taxon>Nocardioides</taxon>
    </lineage>
</organism>
<dbReference type="EMBL" id="FNIC01000010">
    <property type="protein sequence ID" value="SDO55095.1"/>
    <property type="molecule type" value="Genomic_DNA"/>
</dbReference>
<evidence type="ECO:0008006" key="3">
    <source>
        <dbReference type="Google" id="ProtNLM"/>
    </source>
</evidence>
<protein>
    <recommendedName>
        <fullName evidence="3">PH domain-containing protein</fullName>
    </recommendedName>
</protein>
<dbReference type="Proteomes" id="UP000199004">
    <property type="component" value="Unassembled WGS sequence"/>
</dbReference>
<dbReference type="STRING" id="1005944.SAMN05192576_0027"/>
<name>A0A1H0KGR9_9ACTN</name>
<evidence type="ECO:0000313" key="1">
    <source>
        <dbReference type="EMBL" id="SDO55095.1"/>
    </source>
</evidence>